<feature type="domain" description="Fe2OG dioxygenase" evidence="7">
    <location>
        <begin position="304"/>
        <end position="432"/>
    </location>
</feature>
<evidence type="ECO:0000256" key="6">
    <source>
        <dbReference type="SAM" id="MobiDB-lite"/>
    </source>
</evidence>
<evidence type="ECO:0000259" key="7">
    <source>
        <dbReference type="PROSITE" id="PS51471"/>
    </source>
</evidence>
<gene>
    <name evidence="8" type="ORF">H4R34_001754</name>
</gene>
<feature type="region of interest" description="Disordered" evidence="6">
    <location>
        <begin position="1"/>
        <end position="20"/>
    </location>
</feature>
<dbReference type="InterPro" id="IPR005123">
    <property type="entry name" value="Oxoglu/Fe-dep_dioxygenase_dom"/>
</dbReference>
<dbReference type="InterPro" id="IPR037151">
    <property type="entry name" value="AlkB-like_sf"/>
</dbReference>
<feature type="binding site" evidence="5">
    <location>
        <position position="329"/>
    </location>
    <ligand>
        <name>Fe cation</name>
        <dbReference type="ChEBI" id="CHEBI:24875"/>
        <note>catalytic</note>
    </ligand>
</feature>
<organism evidence="8 9">
    <name type="scientific">Dimargaris verticillata</name>
    <dbReference type="NCBI Taxonomy" id="2761393"/>
    <lineage>
        <taxon>Eukaryota</taxon>
        <taxon>Fungi</taxon>
        <taxon>Fungi incertae sedis</taxon>
        <taxon>Zoopagomycota</taxon>
        <taxon>Kickxellomycotina</taxon>
        <taxon>Dimargaritomycetes</taxon>
        <taxon>Dimargaritales</taxon>
        <taxon>Dimargaritaceae</taxon>
        <taxon>Dimargaris</taxon>
    </lineage>
</organism>
<dbReference type="Pfam" id="PF13532">
    <property type="entry name" value="2OG-FeII_Oxy_2"/>
    <property type="match status" value="1"/>
</dbReference>
<sequence>MPDSNESPQGLKFADVPFDPTLSRRQQKRALFQKKARDAQGYVNETAFRQVERKYRTRIPPPDLSEVIDFRPGATNHPDIASRIVPVALNPAWQTERRRLQHVFGQWTPGHHTGYMLLGFPGLIFIPNPFTPTAQRRLVKQCLRQHARPPHKSNLDAHYQVPDEGVWNRHEGAQCHGWDDADPRGQVPAALKPSPGNHCPNSTAATGQHQSPPPKPTPHATATALVPKLRWVTLGYQYDWSRKEYFLNSPLAFPQDLDDLSRAIVTAIHDVGYGVAGNTSPPSQYTTIAALPPGYDHDRGYVHHYDPAQFQAEAGVINYYQTRDTLMAHVDRSEVNMDAPLVSLSLGNSAIFVIGEESREAKPLALYVRSGDILCMCGPRRKAYHGIPRVLENTLPEYLQPQLPAADTDTDWPLFGAYMLNARLNVNVRQVL</sequence>
<dbReference type="InterPro" id="IPR004574">
    <property type="entry name" value="Alkb"/>
</dbReference>
<comment type="cofactor">
    <cofactor evidence="5">
        <name>Fe(2+)</name>
        <dbReference type="ChEBI" id="CHEBI:29033"/>
    </cofactor>
    <text evidence="5">Binds 1 Fe(2+) ion per subunit.</text>
</comment>
<dbReference type="SUPFAM" id="SSF51197">
    <property type="entry name" value="Clavaminate synthase-like"/>
    <property type="match status" value="1"/>
</dbReference>
<evidence type="ECO:0000313" key="8">
    <source>
        <dbReference type="EMBL" id="KAJ1982302.1"/>
    </source>
</evidence>
<accession>A0A9W8EEP3</accession>
<reference evidence="8" key="1">
    <citation type="submission" date="2022-07" db="EMBL/GenBank/DDBJ databases">
        <title>Phylogenomic reconstructions and comparative analyses of Kickxellomycotina fungi.</title>
        <authorList>
            <person name="Reynolds N.K."/>
            <person name="Stajich J.E."/>
            <person name="Barry K."/>
            <person name="Grigoriev I.V."/>
            <person name="Crous P."/>
            <person name="Smith M.E."/>
        </authorList>
    </citation>
    <scope>NUCLEOTIDE SEQUENCE</scope>
    <source>
        <strain evidence="8">RSA 567</strain>
    </source>
</reference>
<comment type="caution">
    <text evidence="8">The sequence shown here is derived from an EMBL/GenBank/DDBJ whole genome shotgun (WGS) entry which is preliminary data.</text>
</comment>
<dbReference type="GO" id="GO:0005737">
    <property type="term" value="C:cytoplasm"/>
    <property type="evidence" value="ECO:0007669"/>
    <property type="project" value="TreeGrafter"/>
</dbReference>
<evidence type="ECO:0000256" key="4">
    <source>
        <dbReference type="ARBA" id="ARBA00023004"/>
    </source>
</evidence>
<proteinExistence type="predicted"/>
<dbReference type="Gene3D" id="2.60.120.590">
    <property type="entry name" value="Alpha-ketoglutarate-dependent dioxygenase AlkB-like"/>
    <property type="match status" value="1"/>
</dbReference>
<keyword evidence="4 5" id="KW-0408">Iron</keyword>
<dbReference type="Proteomes" id="UP001151582">
    <property type="component" value="Unassembled WGS sequence"/>
</dbReference>
<feature type="binding site" evidence="5">
    <location>
        <position position="385"/>
    </location>
    <ligand>
        <name>Fe cation</name>
        <dbReference type="ChEBI" id="CHEBI:24875"/>
        <note>catalytic</note>
    </ligand>
</feature>
<feature type="region of interest" description="Disordered" evidence="6">
    <location>
        <begin position="174"/>
        <end position="221"/>
    </location>
</feature>
<dbReference type="AlphaFoldDB" id="A0A9W8EEP3"/>
<dbReference type="PANTHER" id="PTHR16557:SF2">
    <property type="entry name" value="NUCLEIC ACID DIOXYGENASE ALKBH1"/>
    <property type="match status" value="1"/>
</dbReference>
<feature type="compositionally biased region" description="Polar residues" evidence="6">
    <location>
        <begin position="199"/>
        <end position="210"/>
    </location>
</feature>
<feature type="compositionally biased region" description="Basic and acidic residues" evidence="6">
    <location>
        <begin position="174"/>
        <end position="183"/>
    </location>
</feature>
<evidence type="ECO:0000256" key="3">
    <source>
        <dbReference type="ARBA" id="ARBA00023002"/>
    </source>
</evidence>
<dbReference type="GO" id="GO:0005634">
    <property type="term" value="C:nucleus"/>
    <property type="evidence" value="ECO:0007669"/>
    <property type="project" value="TreeGrafter"/>
</dbReference>
<dbReference type="PANTHER" id="PTHR16557">
    <property type="entry name" value="ALKYLATED DNA REPAIR PROTEIN ALKB-RELATED"/>
    <property type="match status" value="1"/>
</dbReference>
<dbReference type="GO" id="GO:0051213">
    <property type="term" value="F:dioxygenase activity"/>
    <property type="evidence" value="ECO:0007669"/>
    <property type="project" value="UniProtKB-KW"/>
</dbReference>
<name>A0A9W8EEP3_9FUNG</name>
<dbReference type="EMBL" id="JANBQB010000094">
    <property type="protein sequence ID" value="KAJ1982302.1"/>
    <property type="molecule type" value="Genomic_DNA"/>
</dbReference>
<protein>
    <recommendedName>
        <fullName evidence="7">Fe2OG dioxygenase domain-containing protein</fullName>
    </recommendedName>
</protein>
<dbReference type="PROSITE" id="PS51471">
    <property type="entry name" value="FE2OG_OXY"/>
    <property type="match status" value="1"/>
</dbReference>
<dbReference type="InterPro" id="IPR027450">
    <property type="entry name" value="AlkB-like"/>
</dbReference>
<evidence type="ECO:0000256" key="2">
    <source>
        <dbReference type="ARBA" id="ARBA00022964"/>
    </source>
</evidence>
<dbReference type="OrthoDB" id="6614653at2759"/>
<evidence type="ECO:0000256" key="1">
    <source>
        <dbReference type="ARBA" id="ARBA00022723"/>
    </source>
</evidence>
<keyword evidence="3" id="KW-0560">Oxidoreductase</keyword>
<keyword evidence="1 5" id="KW-0479">Metal-binding</keyword>
<feature type="binding site" evidence="5">
    <location>
        <position position="331"/>
    </location>
    <ligand>
        <name>Fe cation</name>
        <dbReference type="ChEBI" id="CHEBI:24875"/>
        <note>catalytic</note>
    </ligand>
</feature>
<evidence type="ECO:0000256" key="5">
    <source>
        <dbReference type="PIRSR" id="PIRSR604574-2"/>
    </source>
</evidence>
<dbReference type="GO" id="GO:0046872">
    <property type="term" value="F:metal ion binding"/>
    <property type="evidence" value="ECO:0007669"/>
    <property type="project" value="UniProtKB-KW"/>
</dbReference>
<evidence type="ECO:0000313" key="9">
    <source>
        <dbReference type="Proteomes" id="UP001151582"/>
    </source>
</evidence>
<keyword evidence="2" id="KW-0223">Dioxygenase</keyword>
<keyword evidence="9" id="KW-1185">Reference proteome</keyword>